<dbReference type="PANTHER" id="PTHR32114">
    <property type="entry name" value="ABC TRANSPORTER ABCH.3"/>
    <property type="match status" value="1"/>
</dbReference>
<evidence type="ECO:0000256" key="2">
    <source>
        <dbReference type="ARBA" id="ARBA00011322"/>
    </source>
</evidence>
<proteinExistence type="inferred from homology"/>
<name>A0A9D3AYJ8_9FIRM</name>
<dbReference type="InterPro" id="IPR041685">
    <property type="entry name" value="AAA_GajA/Old/RecF-like"/>
</dbReference>
<gene>
    <name evidence="6" type="ORF">SPSYN_00898</name>
</gene>
<comment type="caution">
    <text evidence="6">The sequence shown here is derived from an EMBL/GenBank/DDBJ whole genome shotgun (WGS) entry which is preliminary data.</text>
</comment>
<dbReference type="Proteomes" id="UP000798488">
    <property type="component" value="Unassembled WGS sequence"/>
</dbReference>
<comment type="similarity">
    <text evidence="1">Belongs to the SMC family. SbcC subfamily.</text>
</comment>
<feature type="coiled-coil region" evidence="4">
    <location>
        <begin position="371"/>
        <end position="481"/>
    </location>
</feature>
<organism evidence="6 7">
    <name type="scientific">Sporotomaculum syntrophicum</name>
    <dbReference type="NCBI Taxonomy" id="182264"/>
    <lineage>
        <taxon>Bacteria</taxon>
        <taxon>Bacillati</taxon>
        <taxon>Bacillota</taxon>
        <taxon>Clostridia</taxon>
        <taxon>Eubacteriales</taxon>
        <taxon>Desulfallaceae</taxon>
        <taxon>Sporotomaculum</taxon>
    </lineage>
</organism>
<evidence type="ECO:0000313" key="7">
    <source>
        <dbReference type="Proteomes" id="UP000798488"/>
    </source>
</evidence>
<dbReference type="PANTHER" id="PTHR32114:SF2">
    <property type="entry name" value="ABC TRANSPORTER ABCH.3"/>
    <property type="match status" value="1"/>
</dbReference>
<evidence type="ECO:0000256" key="4">
    <source>
        <dbReference type="SAM" id="Coils"/>
    </source>
</evidence>
<reference evidence="6" key="1">
    <citation type="submission" date="2016-02" db="EMBL/GenBank/DDBJ databases">
        <title>Draft Genome Sequence of Sporotomaculum syntrophicum Strain FB, a Syntrophic Benzoate Degrader.</title>
        <authorList>
            <person name="Nobu M.K."/>
            <person name="Narihiro T."/>
            <person name="Qiu Y.-L."/>
            <person name="Ohashi A."/>
            <person name="Liu W.-T."/>
            <person name="Yuji S."/>
        </authorList>
    </citation>
    <scope>NUCLEOTIDE SEQUENCE</scope>
    <source>
        <strain evidence="6">FB</strain>
    </source>
</reference>
<dbReference type="SUPFAM" id="SSF52540">
    <property type="entry name" value="P-loop containing nucleoside triphosphate hydrolases"/>
    <property type="match status" value="1"/>
</dbReference>
<dbReference type="Pfam" id="PF13175">
    <property type="entry name" value="AAA_15"/>
    <property type="match status" value="1"/>
</dbReference>
<evidence type="ECO:0000256" key="3">
    <source>
        <dbReference type="ARBA" id="ARBA00013368"/>
    </source>
</evidence>
<feature type="domain" description="Endonuclease GajA/Old nuclease/RecF-like AAA" evidence="5">
    <location>
        <begin position="1"/>
        <end position="49"/>
    </location>
</feature>
<evidence type="ECO:0000256" key="1">
    <source>
        <dbReference type="ARBA" id="ARBA00006930"/>
    </source>
</evidence>
<keyword evidence="7" id="KW-1185">Reference proteome</keyword>
<protein>
    <recommendedName>
        <fullName evidence="3">Nuclease SbcCD subunit C</fullName>
    </recommendedName>
</protein>
<feature type="coiled-coil region" evidence="4">
    <location>
        <begin position="196"/>
        <end position="254"/>
    </location>
</feature>
<dbReference type="InterPro" id="IPR027417">
    <property type="entry name" value="P-loop_NTPase"/>
</dbReference>
<evidence type="ECO:0000259" key="5">
    <source>
        <dbReference type="Pfam" id="PF13175"/>
    </source>
</evidence>
<dbReference type="RefSeq" id="WP_161821286.1">
    <property type="nucleotide sequence ID" value="NZ_LSRS01000002.1"/>
</dbReference>
<dbReference type="OrthoDB" id="308933at2"/>
<keyword evidence="4" id="KW-0175">Coiled coil</keyword>
<comment type="subunit">
    <text evidence="2">Heterodimer of SbcC and SbcD.</text>
</comment>
<sequence length="674" mass="74406">MRINKLAIQNFRNHRNSAIELDKLNIFVGRNNSGKSSILAAIEWALTGRNLWTDKAGRGANELINRRSKDCQVGLEIAGLGGVVRAMPPHTLAVGKSRNIQESQAAIYHHLGADEQLVRQALNTGAFITMTPAEQKAFLFALCGISCTAEEIAAATVQYLCGVGVPEKQAREIARRVNTLLPRGFGGDPAILEGMEKRAREERRETKKDLERIRAALSEMELPNFPDSIGPEDKEAVERQLAGLEAEKNELLKDYGSRRAAEENIAKGRERTGRLALELDRLGEKDILERELASKEQAKLAANAGLLRLKEQLAQMAGTSAELDRELAALQAGCRTRQAVVEKLRSFDGHCPLAPKLIACRMSGSEVAGLVNQLETENDAEAQKIINLKASIQKLQAGKQDLQRQIERAEKTLAETDTAQQELRGRISAIDRAQRELDSTRQEVAAWEETLHRGGADPEEIDRLQERISQGREILRRLEVAEHGRRQACQLQQDLEMLEVELAVTEHMVKALGPDGIRKSLLGDRLAGFIREINTMLAACTDGRYKITWQDDFTPLVHQDSTALPIKLLSKSEQLRVGIALQAAIAKMTGLNFLAVDEVDMLDQDNRDLLTGTMLGMLDKFDQIMLFCTVGDVIPQNPGLPRVKMFWVEDGMVSELGGERGKSAVVGSVAHAAV</sequence>
<accession>A0A9D3AYJ8</accession>
<dbReference type="AlphaFoldDB" id="A0A9D3AYJ8"/>
<dbReference type="EMBL" id="LSRS01000002">
    <property type="protein sequence ID" value="KAF1086157.1"/>
    <property type="molecule type" value="Genomic_DNA"/>
</dbReference>
<evidence type="ECO:0000313" key="6">
    <source>
        <dbReference type="EMBL" id="KAF1086157.1"/>
    </source>
</evidence>
<dbReference type="Gene3D" id="3.40.50.300">
    <property type="entry name" value="P-loop containing nucleotide triphosphate hydrolases"/>
    <property type="match status" value="2"/>
</dbReference>